<protein>
    <submittedName>
        <fullName evidence="2">Uncharacterized protein</fullName>
    </submittedName>
</protein>
<dbReference type="Proteomes" id="UP000762676">
    <property type="component" value="Unassembled WGS sequence"/>
</dbReference>
<evidence type="ECO:0000313" key="3">
    <source>
        <dbReference type="Proteomes" id="UP000762676"/>
    </source>
</evidence>
<sequence>MVTFKLSYKTNNVSDLHVSNLITSPTDTQTNKQAHICYSYNHRNQVLRAGRQFALALRVFIEQTQTMRQTVLKPDNRAKSRVYPSLYSMCHRYPDLGDVLLLLLRLPKSRRSRRHLVVISKSRSFNIIKFIVITVIMIKLIVVIIIIVIISSIIIISSSLSSLISSSSSAASSSYHHHYLH</sequence>
<feature type="transmembrane region" description="Helical" evidence="1">
    <location>
        <begin position="130"/>
        <end position="156"/>
    </location>
</feature>
<gene>
    <name evidence="2" type="ORF">ElyMa_005001900</name>
</gene>
<proteinExistence type="predicted"/>
<keyword evidence="3" id="KW-1185">Reference proteome</keyword>
<evidence type="ECO:0000313" key="2">
    <source>
        <dbReference type="EMBL" id="GFS18229.1"/>
    </source>
</evidence>
<name>A0AAV4J6D2_9GAST</name>
<comment type="caution">
    <text evidence="2">The sequence shown here is derived from an EMBL/GenBank/DDBJ whole genome shotgun (WGS) entry which is preliminary data.</text>
</comment>
<keyword evidence="1" id="KW-0472">Membrane</keyword>
<evidence type="ECO:0000256" key="1">
    <source>
        <dbReference type="SAM" id="Phobius"/>
    </source>
</evidence>
<dbReference type="EMBL" id="BMAT01009998">
    <property type="protein sequence ID" value="GFS18229.1"/>
    <property type="molecule type" value="Genomic_DNA"/>
</dbReference>
<keyword evidence="1" id="KW-1133">Transmembrane helix</keyword>
<dbReference type="AlphaFoldDB" id="A0AAV4J6D2"/>
<accession>A0AAV4J6D2</accession>
<reference evidence="2 3" key="1">
    <citation type="journal article" date="2021" name="Elife">
        <title>Chloroplast acquisition without the gene transfer in kleptoplastic sea slugs, Plakobranchus ocellatus.</title>
        <authorList>
            <person name="Maeda T."/>
            <person name="Takahashi S."/>
            <person name="Yoshida T."/>
            <person name="Shimamura S."/>
            <person name="Takaki Y."/>
            <person name="Nagai Y."/>
            <person name="Toyoda A."/>
            <person name="Suzuki Y."/>
            <person name="Arimoto A."/>
            <person name="Ishii H."/>
            <person name="Satoh N."/>
            <person name="Nishiyama T."/>
            <person name="Hasebe M."/>
            <person name="Maruyama T."/>
            <person name="Minagawa J."/>
            <person name="Obokata J."/>
            <person name="Shigenobu S."/>
        </authorList>
    </citation>
    <scope>NUCLEOTIDE SEQUENCE [LARGE SCALE GENOMIC DNA]</scope>
</reference>
<keyword evidence="1" id="KW-0812">Transmembrane</keyword>
<organism evidence="2 3">
    <name type="scientific">Elysia marginata</name>
    <dbReference type="NCBI Taxonomy" id="1093978"/>
    <lineage>
        <taxon>Eukaryota</taxon>
        <taxon>Metazoa</taxon>
        <taxon>Spiralia</taxon>
        <taxon>Lophotrochozoa</taxon>
        <taxon>Mollusca</taxon>
        <taxon>Gastropoda</taxon>
        <taxon>Heterobranchia</taxon>
        <taxon>Euthyneura</taxon>
        <taxon>Panpulmonata</taxon>
        <taxon>Sacoglossa</taxon>
        <taxon>Placobranchoidea</taxon>
        <taxon>Plakobranchidae</taxon>
        <taxon>Elysia</taxon>
    </lineage>
</organism>